<reference evidence="3" key="1">
    <citation type="submission" date="2017-02" db="EMBL/GenBank/DDBJ databases">
        <authorList>
            <person name="Regsiter A."/>
            <person name="William W."/>
        </authorList>
    </citation>
    <scope>NUCLEOTIDE SEQUENCE</scope>
    <source>
        <strain evidence="3">BdmA 4</strain>
    </source>
</reference>
<feature type="transmembrane region" description="Helical" evidence="2">
    <location>
        <begin position="31"/>
        <end position="54"/>
    </location>
</feature>
<accession>A0A3P3XUV5</accession>
<dbReference type="EMBL" id="FWDO01000007">
    <property type="protein sequence ID" value="SLM19869.1"/>
    <property type="molecule type" value="Genomic_DNA"/>
</dbReference>
<keyword evidence="2" id="KW-0812">Transmembrane</keyword>
<dbReference type="AlphaFoldDB" id="A0A3P3XUV5"/>
<protein>
    <submittedName>
        <fullName evidence="3">Uncharacterized protein</fullName>
    </submittedName>
</protein>
<keyword evidence="2" id="KW-1133">Transmembrane helix</keyword>
<name>A0A3P3XUV5_9SPIR</name>
<proteinExistence type="predicted"/>
<sequence>MTALLVGIGLIVVAVLMVLPGILGWGNDVLAFLRGALPVLAVLIGALAVFIGIADIKDKVEEKREEEKEKSENSEGEQEKDVEKKD</sequence>
<evidence type="ECO:0000313" key="3">
    <source>
        <dbReference type="EMBL" id="SLM19869.1"/>
    </source>
</evidence>
<organism evidence="3">
    <name type="scientific">uncultured spirochete</name>
    <dbReference type="NCBI Taxonomy" id="156406"/>
    <lineage>
        <taxon>Bacteria</taxon>
        <taxon>Pseudomonadati</taxon>
        <taxon>Spirochaetota</taxon>
        <taxon>Spirochaetia</taxon>
        <taxon>Spirochaetales</taxon>
        <taxon>environmental samples</taxon>
    </lineage>
</organism>
<keyword evidence="2" id="KW-0472">Membrane</keyword>
<feature type="transmembrane region" description="Helical" evidence="2">
    <location>
        <begin position="5"/>
        <end position="25"/>
    </location>
</feature>
<feature type="region of interest" description="Disordered" evidence="1">
    <location>
        <begin position="62"/>
        <end position="86"/>
    </location>
</feature>
<evidence type="ECO:0000256" key="1">
    <source>
        <dbReference type="SAM" id="MobiDB-lite"/>
    </source>
</evidence>
<gene>
    <name evidence="3" type="ORF">SPIRO4BDMA_70293</name>
</gene>
<evidence type="ECO:0000256" key="2">
    <source>
        <dbReference type="SAM" id="Phobius"/>
    </source>
</evidence>